<proteinExistence type="predicted"/>
<keyword evidence="4" id="KW-1185">Reference proteome</keyword>
<reference evidence="3 4" key="1">
    <citation type="submission" date="2024-09" db="EMBL/GenBank/DDBJ databases">
        <authorList>
            <person name="Sun Q."/>
            <person name="Mori K."/>
        </authorList>
    </citation>
    <scope>NUCLEOTIDE SEQUENCE [LARGE SCALE GENOMIC DNA]</scope>
    <source>
        <strain evidence="3 4">CCM 3426</strain>
    </source>
</reference>
<keyword evidence="2" id="KW-0732">Signal</keyword>
<feature type="region of interest" description="Disordered" evidence="1">
    <location>
        <begin position="203"/>
        <end position="259"/>
    </location>
</feature>
<feature type="compositionally biased region" description="Gly residues" evidence="1">
    <location>
        <begin position="211"/>
        <end position="230"/>
    </location>
</feature>
<feature type="signal peptide" evidence="2">
    <location>
        <begin position="1"/>
        <end position="49"/>
    </location>
</feature>
<gene>
    <name evidence="3" type="ORF">ACFFV7_03815</name>
</gene>
<protein>
    <submittedName>
        <fullName evidence="3">Uncharacterized protein</fullName>
    </submittedName>
</protein>
<evidence type="ECO:0000313" key="4">
    <source>
        <dbReference type="Proteomes" id="UP001589647"/>
    </source>
</evidence>
<dbReference type="EMBL" id="JBHMEI010000001">
    <property type="protein sequence ID" value="MFB9200310.1"/>
    <property type="molecule type" value="Genomic_DNA"/>
</dbReference>
<organism evidence="3 4">
    <name type="scientific">Nonomuraea spiralis</name>
    <dbReference type="NCBI Taxonomy" id="46182"/>
    <lineage>
        <taxon>Bacteria</taxon>
        <taxon>Bacillati</taxon>
        <taxon>Actinomycetota</taxon>
        <taxon>Actinomycetes</taxon>
        <taxon>Streptosporangiales</taxon>
        <taxon>Streptosporangiaceae</taxon>
        <taxon>Nonomuraea</taxon>
    </lineage>
</organism>
<feature type="chain" id="PRO_5047066162" evidence="2">
    <location>
        <begin position="50"/>
        <end position="259"/>
    </location>
</feature>
<dbReference type="RefSeq" id="WP_189645872.1">
    <property type="nucleotide sequence ID" value="NZ_BMRC01000001.1"/>
</dbReference>
<comment type="caution">
    <text evidence="3">The sequence shown here is derived from an EMBL/GenBank/DDBJ whole genome shotgun (WGS) entry which is preliminary data.</text>
</comment>
<accession>A0ABV5I6Z7</accession>
<sequence length="259" mass="28815">MFILDMRAKADTIPFRSTACRLGRTTRRAALRGSLSTALVFSMVPAAHADDDGPCGERTFFKIHQLSPRNFFIPRTRYIDGPGGTITVTVTREYEVRAFRETEDEHQVSITTGDLVRNLRKMGVPHLEERHMVFTGHEYSRTISKGMYGNMWYRVFGYRIGWSAWSVLGTCREFRVASGIANVPARVEGWRYWESKHPTFKGRTLSLDGTGPSGGGGDGSRAGAGAGKPGWLGPSTAPLTRPSLPRQAPSAPREKPRRR</sequence>
<evidence type="ECO:0000256" key="1">
    <source>
        <dbReference type="SAM" id="MobiDB-lite"/>
    </source>
</evidence>
<evidence type="ECO:0000313" key="3">
    <source>
        <dbReference type="EMBL" id="MFB9200310.1"/>
    </source>
</evidence>
<name>A0ABV5I6Z7_9ACTN</name>
<evidence type="ECO:0000256" key="2">
    <source>
        <dbReference type="SAM" id="SignalP"/>
    </source>
</evidence>
<dbReference type="Proteomes" id="UP001589647">
    <property type="component" value="Unassembled WGS sequence"/>
</dbReference>